<dbReference type="Proteomes" id="UP000078561">
    <property type="component" value="Unassembled WGS sequence"/>
</dbReference>
<keyword evidence="1" id="KW-0812">Transmembrane</keyword>
<reference evidence="3" key="1">
    <citation type="submission" date="2016-04" db="EMBL/GenBank/DDBJ databases">
        <authorList>
            <person name="Evans L.H."/>
            <person name="Alamgir A."/>
            <person name="Owens N."/>
            <person name="Weber N.D."/>
            <person name="Virtaneva K."/>
            <person name="Barbian K."/>
            <person name="Babar A."/>
            <person name="Rosenke K."/>
        </authorList>
    </citation>
    <scope>NUCLEOTIDE SEQUENCE [LARGE SCALE GENOMIC DNA]</scope>
    <source>
        <strain evidence="3">CBS 101.48</strain>
    </source>
</reference>
<proteinExistence type="predicted"/>
<sequence length="131" mass="14883">MTRSSESPLLLPTTTPLQDPLTLAPLPPSYTHDGPFKYYSVWIWRFVIFSLTGSSSLRLCNVMLQHTAISGLAYVLLVTVLELVCVYPLTLFIFGTLLGQRRFFGRVLYKGWGAWLLPLSLKKKWVQSGWC</sequence>
<dbReference type="InterPro" id="IPR046714">
    <property type="entry name" value="DUF6787"/>
</dbReference>
<accession>A0A168LLM4</accession>
<feature type="transmembrane region" description="Helical" evidence="1">
    <location>
        <begin position="42"/>
        <end position="60"/>
    </location>
</feature>
<organism evidence="3">
    <name type="scientific">Absidia glauca</name>
    <name type="common">Pin mould</name>
    <dbReference type="NCBI Taxonomy" id="4829"/>
    <lineage>
        <taxon>Eukaryota</taxon>
        <taxon>Fungi</taxon>
        <taxon>Fungi incertae sedis</taxon>
        <taxon>Mucoromycota</taxon>
        <taxon>Mucoromycotina</taxon>
        <taxon>Mucoromycetes</taxon>
        <taxon>Mucorales</taxon>
        <taxon>Cunninghamellaceae</taxon>
        <taxon>Absidia</taxon>
    </lineage>
</organism>
<evidence type="ECO:0000313" key="3">
    <source>
        <dbReference type="EMBL" id="SAL97050.1"/>
    </source>
</evidence>
<gene>
    <name evidence="3" type="primary">ABSGL_02508.1 scaffold 3452</name>
</gene>
<name>A0A168LLM4_ABSGL</name>
<evidence type="ECO:0000313" key="4">
    <source>
        <dbReference type="Proteomes" id="UP000078561"/>
    </source>
</evidence>
<keyword evidence="1" id="KW-1133">Transmembrane helix</keyword>
<feature type="transmembrane region" description="Helical" evidence="1">
    <location>
        <begin position="72"/>
        <end position="97"/>
    </location>
</feature>
<dbReference type="Pfam" id="PF20584">
    <property type="entry name" value="DUF6787"/>
    <property type="match status" value="1"/>
</dbReference>
<dbReference type="InParanoid" id="A0A168LLM4"/>
<dbReference type="EMBL" id="LT551507">
    <property type="protein sequence ID" value="SAL97050.1"/>
    <property type="molecule type" value="Genomic_DNA"/>
</dbReference>
<dbReference type="AlphaFoldDB" id="A0A168LLM4"/>
<evidence type="ECO:0000259" key="2">
    <source>
        <dbReference type="Pfam" id="PF20584"/>
    </source>
</evidence>
<keyword evidence="1" id="KW-0472">Membrane</keyword>
<feature type="domain" description="DUF6787" evidence="2">
    <location>
        <begin position="46"/>
        <end position="106"/>
    </location>
</feature>
<dbReference type="OrthoDB" id="270912at2759"/>
<protein>
    <recommendedName>
        <fullName evidence="2">DUF6787 domain-containing protein</fullName>
    </recommendedName>
</protein>
<evidence type="ECO:0000256" key="1">
    <source>
        <dbReference type="SAM" id="Phobius"/>
    </source>
</evidence>
<keyword evidence="4" id="KW-1185">Reference proteome</keyword>